<proteinExistence type="predicted"/>
<organism evidence="2 3">
    <name type="scientific">Phocaeicola plebeius</name>
    <dbReference type="NCBI Taxonomy" id="310297"/>
    <lineage>
        <taxon>Bacteria</taxon>
        <taxon>Pseudomonadati</taxon>
        <taxon>Bacteroidota</taxon>
        <taxon>Bacteroidia</taxon>
        <taxon>Bacteroidales</taxon>
        <taxon>Bacteroidaceae</taxon>
        <taxon>Phocaeicola</taxon>
    </lineage>
</organism>
<evidence type="ECO:0000259" key="1">
    <source>
        <dbReference type="Pfam" id="PF04230"/>
    </source>
</evidence>
<dbReference type="Proteomes" id="UP000283485">
    <property type="component" value="Unassembled WGS sequence"/>
</dbReference>
<dbReference type="Pfam" id="PF04230">
    <property type="entry name" value="PS_pyruv_trans"/>
    <property type="match status" value="1"/>
</dbReference>
<feature type="domain" description="Polysaccharide pyruvyl transferase" evidence="1">
    <location>
        <begin position="14"/>
        <end position="315"/>
    </location>
</feature>
<dbReference type="RefSeq" id="WP_118211557.1">
    <property type="nucleotide sequence ID" value="NZ_JADMTX010000004.1"/>
</dbReference>
<gene>
    <name evidence="2" type="ORF">DW653_07895</name>
</gene>
<comment type="caution">
    <text evidence="2">The sequence shown here is derived from an EMBL/GenBank/DDBJ whole genome shotgun (WGS) entry which is preliminary data.</text>
</comment>
<dbReference type="GO" id="GO:0016740">
    <property type="term" value="F:transferase activity"/>
    <property type="evidence" value="ECO:0007669"/>
    <property type="project" value="UniProtKB-KW"/>
</dbReference>
<sequence>MKRVGILTIHNSPNYGASLQSYALYKYVSQLPGIECEVIDLHRPYENGYVKSNRFVPYRREPFSIKRSIKSALKKILRRESKKVSFYSIGSKYKFDEFNKSIKLSRPYWGIDELYADPPCYDVYMTGSDQVWNPTQPYCLEPYFLTFAPQDKKKLSYASSIGVTELQENEKQDFKRWLSFYDTISVREHQAKDLLASFIEKPVAQVADPTFLLDSEHWSSLAVDYTKVEPYILLFTVGFDFNLLQFAIKISNESGLRLMYLNQKLSDPIDGSYKVVNDAGPKDFLGLIAQSEMVITDSYHATVFSLILKAKNFYVYIGSYNKRGSRILDLLKTYKEESHLLSETLSENYNDLSNRKIDYQLVDRIYREEQMKAHDFLKSNLL</sequence>
<reference evidence="2 3" key="1">
    <citation type="submission" date="2018-08" db="EMBL/GenBank/DDBJ databases">
        <title>A genome reference for cultivated species of the human gut microbiota.</title>
        <authorList>
            <person name="Zou Y."/>
            <person name="Xue W."/>
            <person name="Luo G."/>
        </authorList>
    </citation>
    <scope>NUCLEOTIDE SEQUENCE [LARGE SCALE GENOMIC DNA]</scope>
    <source>
        <strain evidence="2 3">AM23-23</strain>
    </source>
</reference>
<dbReference type="EMBL" id="QRHQ01000012">
    <property type="protein sequence ID" value="RHF91124.1"/>
    <property type="molecule type" value="Genomic_DNA"/>
</dbReference>
<evidence type="ECO:0000313" key="3">
    <source>
        <dbReference type="Proteomes" id="UP000283485"/>
    </source>
</evidence>
<keyword evidence="2" id="KW-0808">Transferase</keyword>
<evidence type="ECO:0000313" key="2">
    <source>
        <dbReference type="EMBL" id="RHF91124.1"/>
    </source>
</evidence>
<protein>
    <submittedName>
        <fullName evidence="2">Polysaccharide pyruvyl transferase family protein</fullName>
    </submittedName>
</protein>
<dbReference type="AlphaFoldDB" id="A0A414RDL3"/>
<name>A0A414RDL3_9BACT</name>
<accession>A0A414RDL3</accession>
<dbReference type="InterPro" id="IPR007345">
    <property type="entry name" value="Polysacch_pyruvyl_Trfase"/>
</dbReference>